<dbReference type="RefSeq" id="XP_013260179.1">
    <property type="nucleotide sequence ID" value="XM_013404725.1"/>
</dbReference>
<accession>A0A072PBU0</accession>
<keyword evidence="2" id="KW-1185">Reference proteome</keyword>
<gene>
    <name evidence="1" type="ORF">A1O9_05507</name>
</gene>
<dbReference type="AlphaFoldDB" id="A0A072PBU0"/>
<evidence type="ECO:0008006" key="3">
    <source>
        <dbReference type="Google" id="ProtNLM"/>
    </source>
</evidence>
<dbReference type="PANTHER" id="PTHR36169">
    <property type="entry name" value="ETHANOLAMINE UTILIZATION PROTEIN EUTQ"/>
    <property type="match status" value="1"/>
</dbReference>
<dbReference type="Proteomes" id="UP000027920">
    <property type="component" value="Unassembled WGS sequence"/>
</dbReference>
<evidence type="ECO:0000313" key="2">
    <source>
        <dbReference type="Proteomes" id="UP000027920"/>
    </source>
</evidence>
<evidence type="ECO:0000313" key="1">
    <source>
        <dbReference type="EMBL" id="KEF57589.1"/>
    </source>
</evidence>
<proteinExistence type="predicted"/>
<dbReference type="InterPro" id="IPR010424">
    <property type="entry name" value="EutQ"/>
</dbReference>
<name>A0A072PBU0_9EURO</name>
<dbReference type="Pfam" id="PF06249">
    <property type="entry name" value="EutQ"/>
    <property type="match status" value="1"/>
</dbReference>
<sequence length="158" mass="17308">MAPSLQFFKDASSAKLPFYANNKDIFIGDTVTSIADDPEKPITAGFFDVEKGAKHTATFAFSEAKYVISGDIVFSDGNGQRVVAKAGEVVYIPKGSTSKYRFLWGSLGLHFLTPALQLPLRVSREERPSMGLDTDGLMFQVAQRLLNQEKRAGLSARL</sequence>
<dbReference type="GeneID" id="25280432"/>
<organism evidence="1 2">
    <name type="scientific">Exophiala aquamarina CBS 119918</name>
    <dbReference type="NCBI Taxonomy" id="1182545"/>
    <lineage>
        <taxon>Eukaryota</taxon>
        <taxon>Fungi</taxon>
        <taxon>Dikarya</taxon>
        <taxon>Ascomycota</taxon>
        <taxon>Pezizomycotina</taxon>
        <taxon>Eurotiomycetes</taxon>
        <taxon>Chaetothyriomycetidae</taxon>
        <taxon>Chaetothyriales</taxon>
        <taxon>Herpotrichiellaceae</taxon>
        <taxon>Exophiala</taxon>
    </lineage>
</organism>
<dbReference type="VEuPathDB" id="FungiDB:A1O9_05507"/>
<dbReference type="HOGENOM" id="CLU_1669402_0_0_1"/>
<dbReference type="OrthoDB" id="4985585at2759"/>
<dbReference type="SUPFAM" id="SSF51182">
    <property type="entry name" value="RmlC-like cupins"/>
    <property type="match status" value="1"/>
</dbReference>
<protein>
    <recommendedName>
        <fullName evidence="3">(S)-ureidoglycine aminohydrolase cupin domain-containing protein</fullName>
    </recommendedName>
</protein>
<dbReference type="InterPro" id="IPR014710">
    <property type="entry name" value="RmlC-like_jellyroll"/>
</dbReference>
<dbReference type="Gene3D" id="2.60.120.10">
    <property type="entry name" value="Jelly Rolls"/>
    <property type="match status" value="1"/>
</dbReference>
<comment type="caution">
    <text evidence="1">The sequence shown here is derived from an EMBL/GenBank/DDBJ whole genome shotgun (WGS) entry which is preliminary data.</text>
</comment>
<reference evidence="1 2" key="1">
    <citation type="submission" date="2013-03" db="EMBL/GenBank/DDBJ databases">
        <title>The Genome Sequence of Exophiala aquamarina CBS 119918.</title>
        <authorList>
            <consortium name="The Broad Institute Genomics Platform"/>
            <person name="Cuomo C."/>
            <person name="de Hoog S."/>
            <person name="Gorbushina A."/>
            <person name="Walker B."/>
            <person name="Young S.K."/>
            <person name="Zeng Q."/>
            <person name="Gargeya S."/>
            <person name="Fitzgerald M."/>
            <person name="Haas B."/>
            <person name="Abouelleil A."/>
            <person name="Allen A.W."/>
            <person name="Alvarado L."/>
            <person name="Arachchi H.M."/>
            <person name="Berlin A.M."/>
            <person name="Chapman S.B."/>
            <person name="Gainer-Dewar J."/>
            <person name="Goldberg J."/>
            <person name="Griggs A."/>
            <person name="Gujja S."/>
            <person name="Hansen M."/>
            <person name="Howarth C."/>
            <person name="Imamovic A."/>
            <person name="Ireland A."/>
            <person name="Larimer J."/>
            <person name="McCowan C."/>
            <person name="Murphy C."/>
            <person name="Pearson M."/>
            <person name="Poon T.W."/>
            <person name="Priest M."/>
            <person name="Roberts A."/>
            <person name="Saif S."/>
            <person name="Shea T."/>
            <person name="Sisk P."/>
            <person name="Sykes S."/>
            <person name="Wortman J."/>
            <person name="Nusbaum C."/>
            <person name="Birren B."/>
        </authorList>
    </citation>
    <scope>NUCLEOTIDE SEQUENCE [LARGE SCALE GENOMIC DNA]</scope>
    <source>
        <strain evidence="1 2">CBS 119918</strain>
    </source>
</reference>
<dbReference type="PANTHER" id="PTHR36169:SF1">
    <property type="entry name" value="ACETATE KINASE EUTQ"/>
    <property type="match status" value="1"/>
</dbReference>
<dbReference type="EMBL" id="AMGV01000004">
    <property type="protein sequence ID" value="KEF57589.1"/>
    <property type="molecule type" value="Genomic_DNA"/>
</dbReference>
<dbReference type="InterPro" id="IPR011051">
    <property type="entry name" value="RmlC_Cupin_sf"/>
</dbReference>